<dbReference type="Gene3D" id="3.10.350.10">
    <property type="entry name" value="LysM domain"/>
    <property type="match status" value="4"/>
</dbReference>
<feature type="region of interest" description="Disordered" evidence="3">
    <location>
        <begin position="193"/>
        <end position="212"/>
    </location>
</feature>
<dbReference type="CDD" id="cd00118">
    <property type="entry name" value="LysM"/>
    <property type="match status" value="3"/>
</dbReference>
<dbReference type="SMART" id="SM00257">
    <property type="entry name" value="LysM"/>
    <property type="match status" value="4"/>
</dbReference>
<dbReference type="InterPro" id="IPR052210">
    <property type="entry name" value="LysM1-like"/>
</dbReference>
<organism evidence="6 7">
    <name type="scientific">Penicillium egyptiacum</name>
    <dbReference type="NCBI Taxonomy" id="1303716"/>
    <lineage>
        <taxon>Eukaryota</taxon>
        <taxon>Fungi</taxon>
        <taxon>Dikarya</taxon>
        <taxon>Ascomycota</taxon>
        <taxon>Pezizomycotina</taxon>
        <taxon>Eurotiomycetes</taxon>
        <taxon>Eurotiomycetidae</taxon>
        <taxon>Eurotiales</taxon>
        <taxon>Aspergillaceae</taxon>
        <taxon>Penicillium</taxon>
    </lineage>
</organism>
<reference evidence="6" key="1">
    <citation type="submission" date="2021-07" db="EMBL/GenBank/DDBJ databases">
        <authorList>
            <person name="Branca A.L. A."/>
        </authorList>
    </citation>
    <scope>NUCLEOTIDE SEQUENCE</scope>
</reference>
<keyword evidence="4" id="KW-0732">Signal</keyword>
<protein>
    <recommendedName>
        <fullName evidence="5">LysM domain-containing protein</fullName>
    </recommendedName>
</protein>
<dbReference type="Pfam" id="PF01476">
    <property type="entry name" value="LysM"/>
    <property type="match status" value="1"/>
</dbReference>
<dbReference type="AlphaFoldDB" id="A0A9W4KBE4"/>
<dbReference type="SUPFAM" id="SSF54106">
    <property type="entry name" value="LysM domain"/>
    <property type="match status" value="3"/>
</dbReference>
<keyword evidence="7" id="KW-1185">Reference proteome</keyword>
<evidence type="ECO:0000313" key="7">
    <source>
        <dbReference type="Proteomes" id="UP001154252"/>
    </source>
</evidence>
<feature type="domain" description="LysM" evidence="5">
    <location>
        <begin position="34"/>
        <end position="78"/>
    </location>
</feature>
<keyword evidence="2" id="KW-0843">Virulence</keyword>
<dbReference type="PROSITE" id="PS51782">
    <property type="entry name" value="LYSM"/>
    <property type="match status" value="4"/>
</dbReference>
<proteinExistence type="predicted"/>
<feature type="chain" id="PRO_5040719848" description="LysM domain-containing protein" evidence="4">
    <location>
        <begin position="19"/>
        <end position="335"/>
    </location>
</feature>
<accession>A0A9W4KBE4</accession>
<evidence type="ECO:0000313" key="6">
    <source>
        <dbReference type="EMBL" id="CAG8890309.1"/>
    </source>
</evidence>
<dbReference type="Proteomes" id="UP001154252">
    <property type="component" value="Unassembled WGS sequence"/>
</dbReference>
<gene>
    <name evidence="6" type="ORF">PEGY_LOCUS2142</name>
</gene>
<dbReference type="PANTHER" id="PTHR34997:SF18">
    <property type="entry name" value="LYSM DOMAIN-CONTAINING PROTEIN"/>
    <property type="match status" value="1"/>
</dbReference>
<evidence type="ECO:0000256" key="3">
    <source>
        <dbReference type="SAM" id="MobiDB-lite"/>
    </source>
</evidence>
<dbReference type="GO" id="GO:0008061">
    <property type="term" value="F:chitin binding"/>
    <property type="evidence" value="ECO:0007669"/>
    <property type="project" value="UniProtKB-KW"/>
</dbReference>
<dbReference type="InterPro" id="IPR018392">
    <property type="entry name" value="LysM"/>
</dbReference>
<evidence type="ECO:0000256" key="4">
    <source>
        <dbReference type="SAM" id="SignalP"/>
    </source>
</evidence>
<evidence type="ECO:0000259" key="5">
    <source>
        <dbReference type="PROSITE" id="PS51782"/>
    </source>
</evidence>
<evidence type="ECO:0000256" key="1">
    <source>
        <dbReference type="ARBA" id="ARBA00022669"/>
    </source>
</evidence>
<feature type="domain" description="LysM" evidence="5">
    <location>
        <begin position="218"/>
        <end position="264"/>
    </location>
</feature>
<evidence type="ECO:0000256" key="2">
    <source>
        <dbReference type="ARBA" id="ARBA00023026"/>
    </source>
</evidence>
<name>A0A9W4KBE4_9EURO</name>
<feature type="domain" description="LysM" evidence="5">
    <location>
        <begin position="287"/>
        <end position="333"/>
    </location>
</feature>
<keyword evidence="1" id="KW-0147">Chitin-binding</keyword>
<comment type="caution">
    <text evidence="6">The sequence shown here is derived from an EMBL/GenBank/DDBJ whole genome shotgun (WGS) entry which is preliminary data.</text>
</comment>
<feature type="signal peptide" evidence="4">
    <location>
        <begin position="1"/>
        <end position="18"/>
    </location>
</feature>
<feature type="domain" description="LysM" evidence="5">
    <location>
        <begin position="140"/>
        <end position="186"/>
    </location>
</feature>
<dbReference type="EMBL" id="CAJVRC010000843">
    <property type="protein sequence ID" value="CAG8890309.1"/>
    <property type="molecule type" value="Genomic_DNA"/>
</dbReference>
<dbReference type="PANTHER" id="PTHR34997">
    <property type="entry name" value="AM15"/>
    <property type="match status" value="1"/>
</dbReference>
<dbReference type="OrthoDB" id="5985073at2759"/>
<dbReference type="InterPro" id="IPR036779">
    <property type="entry name" value="LysM_dom_sf"/>
</dbReference>
<sequence>MYTKSTIALALLPGLLEAHSIGNPIVRRGVDCSFATAANPGDTCDDFADTWGISVDQFKSLNPGLDCGIFDDSQEYCVLGGVTEDDDSATTSKIVESTTSVTTSASTTSTTSTTTMITTTTTSANSHEPTQPGLAKNCDGFLKIVDGDNCDDIIAKAGISHQQFSEWNPYINDKCSNLWLDYYVCVHVPGTTTTPPVSKPTDDGHSPTQSGIAKNCDKYHRVVANDQCDSIETSNSITHAQFREWNPAIDAKCSNLLHDYYVCVHVPGAPTADGPTPQMPDIVSNCKRYHKVNNEGCYDIEQSAGISHAQFRKWNPTVDASCSNLWAGYYVCIGV</sequence>